<evidence type="ECO:0000313" key="3">
    <source>
        <dbReference type="Proteomes" id="UP000217103"/>
    </source>
</evidence>
<proteinExistence type="predicted"/>
<keyword evidence="3" id="KW-1185">Reference proteome</keyword>
<organism evidence="2 3">
    <name type="scientific">Thermostaphylospora chromogena</name>
    <dbReference type="NCBI Taxonomy" id="35622"/>
    <lineage>
        <taxon>Bacteria</taxon>
        <taxon>Bacillati</taxon>
        <taxon>Actinomycetota</taxon>
        <taxon>Actinomycetes</taxon>
        <taxon>Streptosporangiales</taxon>
        <taxon>Thermomonosporaceae</taxon>
        <taxon>Thermostaphylospora</taxon>
    </lineage>
</organism>
<dbReference type="EMBL" id="FNKK01000002">
    <property type="protein sequence ID" value="SDR15854.1"/>
    <property type="molecule type" value="Genomic_DNA"/>
</dbReference>
<dbReference type="Proteomes" id="UP000217103">
    <property type="component" value="Unassembled WGS sequence"/>
</dbReference>
<reference evidence="2 3" key="1">
    <citation type="submission" date="2016-10" db="EMBL/GenBank/DDBJ databases">
        <authorList>
            <person name="de Groot N.N."/>
        </authorList>
    </citation>
    <scope>NUCLEOTIDE SEQUENCE [LARGE SCALE GENOMIC DNA]</scope>
    <source>
        <strain evidence="2 3">DSM 43794</strain>
    </source>
</reference>
<feature type="region of interest" description="Disordered" evidence="1">
    <location>
        <begin position="25"/>
        <end position="47"/>
    </location>
</feature>
<name>A0A1H1GRM5_9ACTN</name>
<protein>
    <submittedName>
        <fullName evidence="2">Uncharacterized protein</fullName>
    </submittedName>
</protein>
<sequence length="47" mass="4645">MEHGAPGRDNAADVAALMKLIAPKLLGADATPSASPTAKQAEKSGEG</sequence>
<evidence type="ECO:0000313" key="2">
    <source>
        <dbReference type="EMBL" id="SDR15854.1"/>
    </source>
</evidence>
<evidence type="ECO:0000256" key="1">
    <source>
        <dbReference type="SAM" id="MobiDB-lite"/>
    </source>
</evidence>
<dbReference type="AlphaFoldDB" id="A0A1H1GRM5"/>
<accession>A0A1H1GRM5</accession>
<gene>
    <name evidence="2" type="ORF">SAMN04489764_3774</name>
</gene>